<accession>A0A834M080</accession>
<comment type="caution">
    <text evidence="1">The sequence shown here is derived from an EMBL/GenBank/DDBJ whole genome shotgun (WGS) entry which is preliminary data.</text>
</comment>
<reference evidence="1" key="1">
    <citation type="submission" date="2020-08" db="EMBL/GenBank/DDBJ databases">
        <title>Genome sequencing and assembly of the red palm weevil Rhynchophorus ferrugineus.</title>
        <authorList>
            <person name="Dias G.B."/>
            <person name="Bergman C.M."/>
            <person name="Manee M."/>
        </authorList>
    </citation>
    <scope>NUCLEOTIDE SEQUENCE</scope>
    <source>
        <strain evidence="1">AA-2017</strain>
        <tissue evidence="1">Whole larva</tissue>
    </source>
</reference>
<gene>
    <name evidence="1" type="ORF">GWI33_020741</name>
</gene>
<organism evidence="1 2">
    <name type="scientific">Rhynchophorus ferrugineus</name>
    <name type="common">Red palm weevil</name>
    <name type="synonym">Curculio ferrugineus</name>
    <dbReference type="NCBI Taxonomy" id="354439"/>
    <lineage>
        <taxon>Eukaryota</taxon>
        <taxon>Metazoa</taxon>
        <taxon>Ecdysozoa</taxon>
        <taxon>Arthropoda</taxon>
        <taxon>Hexapoda</taxon>
        <taxon>Insecta</taxon>
        <taxon>Pterygota</taxon>
        <taxon>Neoptera</taxon>
        <taxon>Endopterygota</taxon>
        <taxon>Coleoptera</taxon>
        <taxon>Polyphaga</taxon>
        <taxon>Cucujiformia</taxon>
        <taxon>Curculionidae</taxon>
        <taxon>Dryophthorinae</taxon>
        <taxon>Rhynchophorus</taxon>
    </lineage>
</organism>
<sequence length="158" mass="18211">MSQETFPSFHHFVLARENIESNVRRHMRKVVGKLMTVNNRTKHFRRLPNRRVVRKLSTILRDFSLSSIGAFLDRWLSRCALRGGEDARVVGVGRDSGHPEVVFRYGSGNCCGRITAKTRGREDFSSSRLSPIRFYRSESPASFIVYVYVKHLVVKKPN</sequence>
<protein>
    <submittedName>
        <fullName evidence="1">Uncharacterized protein</fullName>
    </submittedName>
</protein>
<dbReference type="Proteomes" id="UP000625711">
    <property type="component" value="Unassembled WGS sequence"/>
</dbReference>
<keyword evidence="2" id="KW-1185">Reference proteome</keyword>
<evidence type="ECO:0000313" key="1">
    <source>
        <dbReference type="EMBL" id="KAF7265873.1"/>
    </source>
</evidence>
<proteinExistence type="predicted"/>
<dbReference type="AlphaFoldDB" id="A0A834M080"/>
<dbReference type="EMBL" id="JAACXV010014583">
    <property type="protein sequence ID" value="KAF7265873.1"/>
    <property type="molecule type" value="Genomic_DNA"/>
</dbReference>
<name>A0A834M080_RHYFE</name>
<evidence type="ECO:0000313" key="2">
    <source>
        <dbReference type="Proteomes" id="UP000625711"/>
    </source>
</evidence>